<dbReference type="SUPFAM" id="SSF53383">
    <property type="entry name" value="PLP-dependent transferases"/>
    <property type="match status" value="1"/>
</dbReference>
<dbReference type="InterPro" id="IPR015422">
    <property type="entry name" value="PyrdxlP-dep_Trfase_small"/>
</dbReference>
<feature type="non-terminal residue" evidence="1">
    <location>
        <position position="1"/>
    </location>
</feature>
<dbReference type="InterPro" id="IPR015424">
    <property type="entry name" value="PyrdxlP-dep_Trfase"/>
</dbReference>
<reference evidence="1" key="1">
    <citation type="submission" date="2018-05" db="EMBL/GenBank/DDBJ databases">
        <authorList>
            <person name="Lanie J.A."/>
            <person name="Ng W.-L."/>
            <person name="Kazmierczak K.M."/>
            <person name="Andrzejewski T.M."/>
            <person name="Davidsen T.M."/>
            <person name="Wayne K.J."/>
            <person name="Tettelin H."/>
            <person name="Glass J.I."/>
            <person name="Rusch D."/>
            <person name="Podicherti R."/>
            <person name="Tsui H.-C.T."/>
            <person name="Winkler M.E."/>
        </authorList>
    </citation>
    <scope>NUCLEOTIDE SEQUENCE</scope>
</reference>
<dbReference type="GO" id="GO:0030170">
    <property type="term" value="F:pyridoxal phosphate binding"/>
    <property type="evidence" value="ECO:0007669"/>
    <property type="project" value="TreeGrafter"/>
</dbReference>
<dbReference type="Gene3D" id="3.90.1150.10">
    <property type="entry name" value="Aspartate Aminotransferase, domain 1"/>
    <property type="match status" value="1"/>
</dbReference>
<dbReference type="PANTHER" id="PTHR30244">
    <property type="entry name" value="TRANSAMINASE"/>
    <property type="match status" value="1"/>
</dbReference>
<gene>
    <name evidence="1" type="ORF">METZ01_LOCUS181136</name>
</gene>
<evidence type="ECO:0008006" key="2">
    <source>
        <dbReference type="Google" id="ProtNLM"/>
    </source>
</evidence>
<dbReference type="GO" id="GO:0008483">
    <property type="term" value="F:transaminase activity"/>
    <property type="evidence" value="ECO:0007669"/>
    <property type="project" value="TreeGrafter"/>
</dbReference>
<protein>
    <recommendedName>
        <fullName evidence="2">Aminotransferase class I/classII domain-containing protein</fullName>
    </recommendedName>
</protein>
<dbReference type="Pfam" id="PF01041">
    <property type="entry name" value="DegT_DnrJ_EryC1"/>
    <property type="match status" value="1"/>
</dbReference>
<dbReference type="GO" id="GO:0000271">
    <property type="term" value="P:polysaccharide biosynthetic process"/>
    <property type="evidence" value="ECO:0007669"/>
    <property type="project" value="TreeGrafter"/>
</dbReference>
<dbReference type="Gene3D" id="3.40.640.10">
    <property type="entry name" value="Type I PLP-dependent aspartate aminotransferase-like (Major domain)"/>
    <property type="match status" value="1"/>
</dbReference>
<proteinExistence type="predicted"/>
<dbReference type="PANTHER" id="PTHR30244:SF34">
    <property type="entry name" value="DTDP-4-AMINO-4,6-DIDEOXYGALACTOSE TRANSAMINASE"/>
    <property type="match status" value="1"/>
</dbReference>
<dbReference type="InterPro" id="IPR000653">
    <property type="entry name" value="DegT/StrS_aminotransferase"/>
</dbReference>
<evidence type="ECO:0000313" key="1">
    <source>
        <dbReference type="EMBL" id="SVB28282.1"/>
    </source>
</evidence>
<organism evidence="1">
    <name type="scientific">marine metagenome</name>
    <dbReference type="NCBI Taxonomy" id="408172"/>
    <lineage>
        <taxon>unclassified sequences</taxon>
        <taxon>metagenomes</taxon>
        <taxon>ecological metagenomes</taxon>
    </lineage>
</organism>
<accession>A0A382CR44</accession>
<dbReference type="InterPro" id="IPR015421">
    <property type="entry name" value="PyrdxlP-dep_Trfase_major"/>
</dbReference>
<sequence length="284" mass="31659">DSSGARLLLLSHMRGHIADMGGLCDLLRAKEVSLIEDCAHTMGAKWNGQRSGSFGLAACFSSQTYKHINSGEGGFLTTDDPDLIARAVIRSGSYMLYDQHDAAPDHDVFVDIRLDNPNCSGRMDNLRAAILRPQLKILEDNRIRWNERYRLLEAQLSTVAGVTLPDRPNAEEYVGSSIQFFLNQMTTSQIQAVIASCRERGVELKWFGAEEPTGYTSRHDSWRYMDRQSLPNSDAILSKLLDMRVPLTFTLDDCRLIGEIIAESVSDVVAGEDSPEYLESVIRA</sequence>
<name>A0A382CR44_9ZZZZ</name>
<dbReference type="EMBL" id="UINC01035608">
    <property type="protein sequence ID" value="SVB28282.1"/>
    <property type="molecule type" value="Genomic_DNA"/>
</dbReference>
<dbReference type="AlphaFoldDB" id="A0A382CR44"/>